<reference evidence="12 13" key="1">
    <citation type="submission" date="2023-07" db="EMBL/GenBank/DDBJ databases">
        <title>Sorghum-associated microbial communities from plants grown in Nebraska, USA.</title>
        <authorList>
            <person name="Schachtman D."/>
        </authorList>
    </citation>
    <scope>NUCLEOTIDE SEQUENCE [LARGE SCALE GENOMIC DNA]</scope>
    <source>
        <strain evidence="12 13">DS1781</strain>
    </source>
</reference>
<dbReference type="CDD" id="cd09278">
    <property type="entry name" value="RNase_HI_prokaryote_like"/>
    <property type="match status" value="1"/>
</dbReference>
<dbReference type="EC" id="3.1.26.4" evidence="5"/>
<evidence type="ECO:0000256" key="7">
    <source>
        <dbReference type="ARBA" id="ARBA00022723"/>
    </source>
</evidence>
<dbReference type="InterPro" id="IPR012337">
    <property type="entry name" value="RNaseH-like_sf"/>
</dbReference>
<comment type="catalytic activity">
    <reaction evidence="1">
        <text>Endonucleolytic cleavage to 5'-phosphomonoester.</text>
        <dbReference type="EC" id="3.1.26.4"/>
    </reaction>
</comment>
<evidence type="ECO:0000256" key="1">
    <source>
        <dbReference type="ARBA" id="ARBA00000077"/>
    </source>
</evidence>
<evidence type="ECO:0000256" key="3">
    <source>
        <dbReference type="ARBA" id="ARBA00005300"/>
    </source>
</evidence>
<dbReference type="InterPro" id="IPR022892">
    <property type="entry name" value="RNaseHI"/>
</dbReference>
<dbReference type="PANTHER" id="PTHR10642">
    <property type="entry name" value="RIBONUCLEASE H1"/>
    <property type="match status" value="1"/>
</dbReference>
<protein>
    <recommendedName>
        <fullName evidence="5">ribonuclease H</fullName>
        <ecNumber evidence="5">3.1.26.4</ecNumber>
    </recommendedName>
</protein>
<dbReference type="InterPro" id="IPR036397">
    <property type="entry name" value="RNaseH_sf"/>
</dbReference>
<keyword evidence="9 12" id="KW-0378">Hydrolase</keyword>
<organism evidence="12 13">
    <name type="scientific">Variovorax soli</name>
    <dbReference type="NCBI Taxonomy" id="376815"/>
    <lineage>
        <taxon>Bacteria</taxon>
        <taxon>Pseudomonadati</taxon>
        <taxon>Pseudomonadota</taxon>
        <taxon>Betaproteobacteria</taxon>
        <taxon>Burkholderiales</taxon>
        <taxon>Comamonadaceae</taxon>
        <taxon>Variovorax</taxon>
    </lineage>
</organism>
<name>A0ABU1NK55_9BURK</name>
<comment type="cofactor">
    <cofactor evidence="2">
        <name>Mg(2+)</name>
        <dbReference type="ChEBI" id="CHEBI:18420"/>
    </cofactor>
</comment>
<dbReference type="PANTHER" id="PTHR10642:SF26">
    <property type="entry name" value="RIBONUCLEASE H1"/>
    <property type="match status" value="1"/>
</dbReference>
<evidence type="ECO:0000256" key="8">
    <source>
        <dbReference type="ARBA" id="ARBA00022759"/>
    </source>
</evidence>
<keyword evidence="7" id="KW-0479">Metal-binding</keyword>
<evidence type="ECO:0000313" key="12">
    <source>
        <dbReference type="EMBL" id="MDR6538834.1"/>
    </source>
</evidence>
<evidence type="ECO:0000256" key="2">
    <source>
        <dbReference type="ARBA" id="ARBA00001946"/>
    </source>
</evidence>
<evidence type="ECO:0000256" key="9">
    <source>
        <dbReference type="ARBA" id="ARBA00022801"/>
    </source>
</evidence>
<evidence type="ECO:0000313" key="13">
    <source>
        <dbReference type="Proteomes" id="UP001184230"/>
    </source>
</evidence>
<sequence>MIEIYTDGACWPNPSANGGWGFVAYENGIEIKSLNGRAAGHTTNNRMEMTAMLRALMWLGDRPARIHTDSQLVVYGLNSWCRAWQRRGWQRKDRKTKTLMPVLNADLWQVMMIARQPQHSIVWVKGHAGIRGNERADQLADAASRGIAA</sequence>
<proteinExistence type="inferred from homology"/>
<dbReference type="PROSITE" id="PS50879">
    <property type="entry name" value="RNASE_H_1"/>
    <property type="match status" value="1"/>
</dbReference>
<dbReference type="SUPFAM" id="SSF53098">
    <property type="entry name" value="Ribonuclease H-like"/>
    <property type="match status" value="1"/>
</dbReference>
<keyword evidence="6" id="KW-0540">Nuclease</keyword>
<evidence type="ECO:0000256" key="6">
    <source>
        <dbReference type="ARBA" id="ARBA00022722"/>
    </source>
</evidence>
<keyword evidence="13" id="KW-1185">Reference proteome</keyword>
<gene>
    <name evidence="12" type="ORF">J2739_004627</name>
</gene>
<comment type="subunit">
    <text evidence="4">Monomer.</text>
</comment>
<keyword evidence="10" id="KW-0460">Magnesium</keyword>
<feature type="domain" description="RNase H type-1" evidence="11">
    <location>
        <begin position="1"/>
        <end position="145"/>
    </location>
</feature>
<dbReference type="EMBL" id="JAVDRF010000012">
    <property type="protein sequence ID" value="MDR6538834.1"/>
    <property type="molecule type" value="Genomic_DNA"/>
</dbReference>
<dbReference type="RefSeq" id="WP_309905996.1">
    <property type="nucleotide sequence ID" value="NZ_JAVDRF010000012.1"/>
</dbReference>
<dbReference type="Proteomes" id="UP001184230">
    <property type="component" value="Unassembled WGS sequence"/>
</dbReference>
<accession>A0ABU1NK55</accession>
<dbReference type="Pfam" id="PF00075">
    <property type="entry name" value="RNase_H"/>
    <property type="match status" value="1"/>
</dbReference>
<dbReference type="GO" id="GO:0004523">
    <property type="term" value="F:RNA-DNA hybrid ribonuclease activity"/>
    <property type="evidence" value="ECO:0007669"/>
    <property type="project" value="UniProtKB-EC"/>
</dbReference>
<comment type="caution">
    <text evidence="12">The sequence shown here is derived from an EMBL/GenBank/DDBJ whole genome shotgun (WGS) entry which is preliminary data.</text>
</comment>
<evidence type="ECO:0000256" key="10">
    <source>
        <dbReference type="ARBA" id="ARBA00022842"/>
    </source>
</evidence>
<dbReference type="Gene3D" id="3.30.420.10">
    <property type="entry name" value="Ribonuclease H-like superfamily/Ribonuclease H"/>
    <property type="match status" value="1"/>
</dbReference>
<comment type="similarity">
    <text evidence="3">Belongs to the RNase H family.</text>
</comment>
<dbReference type="InterPro" id="IPR002156">
    <property type="entry name" value="RNaseH_domain"/>
</dbReference>
<dbReference type="InterPro" id="IPR050092">
    <property type="entry name" value="RNase_H"/>
</dbReference>
<evidence type="ECO:0000256" key="5">
    <source>
        <dbReference type="ARBA" id="ARBA00012180"/>
    </source>
</evidence>
<evidence type="ECO:0000256" key="4">
    <source>
        <dbReference type="ARBA" id="ARBA00011245"/>
    </source>
</evidence>
<keyword evidence="8" id="KW-0255">Endonuclease</keyword>
<evidence type="ECO:0000259" key="11">
    <source>
        <dbReference type="PROSITE" id="PS50879"/>
    </source>
</evidence>